<feature type="transmembrane region" description="Helical" evidence="1">
    <location>
        <begin position="12"/>
        <end position="31"/>
    </location>
</feature>
<dbReference type="Proteomes" id="UP000316476">
    <property type="component" value="Unassembled WGS sequence"/>
</dbReference>
<evidence type="ECO:0000313" key="2">
    <source>
        <dbReference type="EMBL" id="TWU60996.1"/>
    </source>
</evidence>
<name>A0A5C6FHG6_9PLAN</name>
<accession>A0A5C6FHG6</accession>
<dbReference type="RefSeq" id="WP_146416342.1">
    <property type="nucleotide sequence ID" value="NZ_SJPZ01000003.1"/>
</dbReference>
<evidence type="ECO:0000256" key="1">
    <source>
        <dbReference type="SAM" id="Phobius"/>
    </source>
</evidence>
<dbReference type="InterPro" id="IPR036514">
    <property type="entry name" value="SGNH_hydro_sf"/>
</dbReference>
<dbReference type="OrthoDB" id="274319at2"/>
<protein>
    <submittedName>
        <fullName evidence="2">Uncharacterized protein</fullName>
    </submittedName>
</protein>
<keyword evidence="1" id="KW-0472">Membrane</keyword>
<reference evidence="2 3" key="1">
    <citation type="submission" date="2019-02" db="EMBL/GenBank/DDBJ databases">
        <title>Deep-cultivation of Planctomycetes and their phenomic and genomic characterization uncovers novel biology.</title>
        <authorList>
            <person name="Wiegand S."/>
            <person name="Jogler M."/>
            <person name="Boedeker C."/>
            <person name="Pinto D."/>
            <person name="Vollmers J."/>
            <person name="Rivas-Marin E."/>
            <person name="Kohn T."/>
            <person name="Peeters S.H."/>
            <person name="Heuer A."/>
            <person name="Rast P."/>
            <person name="Oberbeckmann S."/>
            <person name="Bunk B."/>
            <person name="Jeske O."/>
            <person name="Meyerdierks A."/>
            <person name="Storesund J.E."/>
            <person name="Kallscheuer N."/>
            <person name="Luecker S."/>
            <person name="Lage O.M."/>
            <person name="Pohl T."/>
            <person name="Merkel B.J."/>
            <person name="Hornburger P."/>
            <person name="Mueller R.-W."/>
            <person name="Bruemmer F."/>
            <person name="Labrenz M."/>
            <person name="Spormann A.M."/>
            <person name="Op Den Camp H."/>
            <person name="Overmann J."/>
            <person name="Amann R."/>
            <person name="Jetten M.S.M."/>
            <person name="Mascher T."/>
            <person name="Medema M.H."/>
            <person name="Devos D.P."/>
            <person name="Kaster A.-K."/>
            <person name="Ovreas L."/>
            <person name="Rohde M."/>
            <person name="Galperin M.Y."/>
            <person name="Jogler C."/>
        </authorList>
    </citation>
    <scope>NUCLEOTIDE SEQUENCE [LARGE SCALE GENOMIC DNA]</scope>
    <source>
        <strain evidence="2 3">V7</strain>
    </source>
</reference>
<dbReference type="AlphaFoldDB" id="A0A5C6FHG6"/>
<dbReference type="GO" id="GO:0016788">
    <property type="term" value="F:hydrolase activity, acting on ester bonds"/>
    <property type="evidence" value="ECO:0007669"/>
    <property type="project" value="UniProtKB-ARBA"/>
</dbReference>
<gene>
    <name evidence="2" type="ORF">V7x_53070</name>
</gene>
<sequence>MIAFSKRLISRWLIGLFFGTLIVAVTSPWFVRSYVPLTMDPVRKTWTLPEGAVYRWRSEGYADTHIGPHGMPGRTRLADGPSVRRRIALWGDSQAEGVAVDDPDKLFAAIERAIDPDGSVAVYPLARSGEDAAVWIEQISRAEASLGIDAHVILMVDWEDLAVLQQHTATPTEIGQNDAETDGAAPASKNAWAALLPAFVIQAARHVLTQDDGANIRRLRWTVGPVVKGDVPVHSGSVASENERVDWQKAMQTLADSTDRPILIVHAPRRPEIVNGRVVRSLDHPDQIRLLRAAASDTGLYWLDVTNDLIAAADSGEWPHGFHNGQIGVGHLNAHGYQLIARRIAQHVALTQDVIATPER</sequence>
<keyword evidence="1" id="KW-1133">Transmembrane helix</keyword>
<dbReference type="SUPFAM" id="SSF52266">
    <property type="entry name" value="SGNH hydrolase"/>
    <property type="match status" value="1"/>
</dbReference>
<keyword evidence="1" id="KW-0812">Transmembrane</keyword>
<dbReference type="Gene3D" id="3.40.50.1110">
    <property type="entry name" value="SGNH hydrolase"/>
    <property type="match status" value="1"/>
</dbReference>
<organism evidence="2 3">
    <name type="scientific">Crateriforma conspicua</name>
    <dbReference type="NCBI Taxonomy" id="2527996"/>
    <lineage>
        <taxon>Bacteria</taxon>
        <taxon>Pseudomonadati</taxon>
        <taxon>Planctomycetota</taxon>
        <taxon>Planctomycetia</taxon>
        <taxon>Planctomycetales</taxon>
        <taxon>Planctomycetaceae</taxon>
        <taxon>Crateriforma</taxon>
    </lineage>
</organism>
<comment type="caution">
    <text evidence="2">The sequence shown here is derived from an EMBL/GenBank/DDBJ whole genome shotgun (WGS) entry which is preliminary data.</text>
</comment>
<dbReference type="EMBL" id="SJPZ01000003">
    <property type="protein sequence ID" value="TWU60996.1"/>
    <property type="molecule type" value="Genomic_DNA"/>
</dbReference>
<evidence type="ECO:0000313" key="3">
    <source>
        <dbReference type="Proteomes" id="UP000316476"/>
    </source>
</evidence>
<proteinExistence type="predicted"/>